<protein>
    <recommendedName>
        <fullName evidence="1">TLDc domain-containing protein</fullName>
    </recommendedName>
</protein>
<name>A0A8S1WW71_PAROT</name>
<dbReference type="EMBL" id="CAJJDP010000103">
    <property type="protein sequence ID" value="CAD8192871.1"/>
    <property type="molecule type" value="Genomic_DNA"/>
</dbReference>
<organism evidence="2 3">
    <name type="scientific">Paramecium octaurelia</name>
    <dbReference type="NCBI Taxonomy" id="43137"/>
    <lineage>
        <taxon>Eukaryota</taxon>
        <taxon>Sar</taxon>
        <taxon>Alveolata</taxon>
        <taxon>Ciliophora</taxon>
        <taxon>Intramacronucleata</taxon>
        <taxon>Oligohymenophorea</taxon>
        <taxon>Peniculida</taxon>
        <taxon>Parameciidae</taxon>
        <taxon>Paramecium</taxon>
    </lineage>
</organism>
<dbReference type="InterPro" id="IPR006571">
    <property type="entry name" value="TLDc_dom"/>
</dbReference>
<dbReference type="PANTHER" id="PTHR23354:SF122">
    <property type="entry name" value="GTPASE-ACTIVATING PROTEIN SKYWALKER"/>
    <property type="match status" value="1"/>
</dbReference>
<keyword evidence="3" id="KW-1185">Reference proteome</keyword>
<proteinExistence type="predicted"/>
<dbReference type="PROSITE" id="PS51886">
    <property type="entry name" value="TLDC"/>
    <property type="match status" value="1"/>
</dbReference>
<sequence>MPFIPCLKHEGSYILYIKVNQDKAEFICEECCLQLQELNLNLNIQELIHIKTAYKSPQLLLTHKDYSSYIKQSLNEYDKFNENCIRGIFKDINTQISKIQNAFQIVQEELEYYTKQFLNMKQKFKDELTKLIKFEQFKQIIENLENLGDSISSKVMEENEKILYQYLQDLKNMDHKELHIQLLDKMKLLRIEFKDLYQEQYPQFSKLQDELKSFNISYQGFIKQIKFIKFEQFNFNFSGTQLLQEWFQYKILNTIVSKNKKIITNIEKIYLSNQDGLNAQAFWNKINYRSNLLMIFKSKSGYIFGAFSPCQWISGGGSYVQDNKLSSFIFSQTQDQIYPIKDAQKGNAIYCNQSYGPIFGGGHDLYFQPDFQNGSSSLGHSYSCDQYQISNRNTHLFGQSNPNIAECEIFMLTFS</sequence>
<dbReference type="SMART" id="SM00584">
    <property type="entry name" value="TLDc"/>
    <property type="match status" value="1"/>
</dbReference>
<dbReference type="Pfam" id="PF07534">
    <property type="entry name" value="TLD"/>
    <property type="match status" value="1"/>
</dbReference>
<comment type="caution">
    <text evidence="2">The sequence shown here is derived from an EMBL/GenBank/DDBJ whole genome shotgun (WGS) entry which is preliminary data.</text>
</comment>
<accession>A0A8S1WW71</accession>
<dbReference type="PANTHER" id="PTHR23354">
    <property type="entry name" value="NUCLEOLAR PROTEIN 7/ESTROGEN RECEPTOR COACTIVATOR-RELATED"/>
    <property type="match status" value="1"/>
</dbReference>
<reference evidence="2" key="1">
    <citation type="submission" date="2021-01" db="EMBL/GenBank/DDBJ databases">
        <authorList>
            <consortium name="Genoscope - CEA"/>
            <person name="William W."/>
        </authorList>
    </citation>
    <scope>NUCLEOTIDE SEQUENCE</scope>
</reference>
<dbReference type="AlphaFoldDB" id="A0A8S1WW71"/>
<evidence type="ECO:0000313" key="2">
    <source>
        <dbReference type="EMBL" id="CAD8192871.1"/>
    </source>
</evidence>
<dbReference type="OMA" id="CEECCLQ"/>
<evidence type="ECO:0000259" key="1">
    <source>
        <dbReference type="PROSITE" id="PS51886"/>
    </source>
</evidence>
<evidence type="ECO:0000313" key="3">
    <source>
        <dbReference type="Proteomes" id="UP000683925"/>
    </source>
</evidence>
<feature type="domain" description="TLDc" evidence="1">
    <location>
        <begin position="241"/>
        <end position="413"/>
    </location>
</feature>
<dbReference type="Proteomes" id="UP000683925">
    <property type="component" value="Unassembled WGS sequence"/>
</dbReference>
<gene>
    <name evidence="2" type="ORF">POCTA_138.1.T1030079</name>
</gene>
<dbReference type="OrthoDB" id="309150at2759"/>